<protein>
    <submittedName>
        <fullName evidence="1">LptE family protein</fullName>
    </submittedName>
</protein>
<dbReference type="Proteomes" id="UP000823637">
    <property type="component" value="Unassembled WGS sequence"/>
</dbReference>
<organism evidence="1 2">
    <name type="scientific">Candidatus Enterocola intestinipullorum</name>
    <dbReference type="NCBI Taxonomy" id="2840783"/>
    <lineage>
        <taxon>Bacteria</taxon>
        <taxon>Pseudomonadati</taxon>
        <taxon>Bacteroidota</taxon>
        <taxon>Bacteroidia</taxon>
        <taxon>Bacteroidales</taxon>
        <taxon>Candidatus Enterocola</taxon>
    </lineage>
</organism>
<dbReference type="GO" id="GO:0043165">
    <property type="term" value="P:Gram-negative-bacterium-type cell outer membrane assembly"/>
    <property type="evidence" value="ECO:0007669"/>
    <property type="project" value="InterPro"/>
</dbReference>
<dbReference type="EMBL" id="JADIMR010000069">
    <property type="protein sequence ID" value="MBO8446977.1"/>
    <property type="molecule type" value="Genomic_DNA"/>
</dbReference>
<accession>A0A9D9EGQ4</accession>
<sequence>MKKFKHIILSGLCTLILLSCTISYKFNGTVIDYSVIKTISIQDFTNQAAMVYAPLANVFNEELKDTFTRQTRLTLERSGGDLEIEGEITGYDIAPMAISSDNTLASETRLTVRINVRYTNNTNHEEDFERSYSAYRNFDSNQLLTDVQDELIEEIVEEICDNIYNDTVANW</sequence>
<dbReference type="InterPro" id="IPR007485">
    <property type="entry name" value="LPS_assembly_LptE"/>
</dbReference>
<dbReference type="PROSITE" id="PS51257">
    <property type="entry name" value="PROKAR_LIPOPROTEIN"/>
    <property type="match status" value="1"/>
</dbReference>
<comment type="caution">
    <text evidence="1">The sequence shown here is derived from an EMBL/GenBank/DDBJ whole genome shotgun (WGS) entry which is preliminary data.</text>
</comment>
<reference evidence="1" key="2">
    <citation type="journal article" date="2021" name="PeerJ">
        <title>Extensive microbial diversity within the chicken gut microbiome revealed by metagenomics and culture.</title>
        <authorList>
            <person name="Gilroy R."/>
            <person name="Ravi A."/>
            <person name="Getino M."/>
            <person name="Pursley I."/>
            <person name="Horton D.L."/>
            <person name="Alikhan N.F."/>
            <person name="Baker D."/>
            <person name="Gharbi K."/>
            <person name="Hall N."/>
            <person name="Watson M."/>
            <person name="Adriaenssens E.M."/>
            <person name="Foster-Nyarko E."/>
            <person name="Jarju S."/>
            <person name="Secka A."/>
            <person name="Antonio M."/>
            <person name="Oren A."/>
            <person name="Chaudhuri R.R."/>
            <person name="La Ragione R."/>
            <person name="Hildebrand F."/>
            <person name="Pallen M.J."/>
        </authorList>
    </citation>
    <scope>NUCLEOTIDE SEQUENCE</scope>
    <source>
        <strain evidence="1">D3-1215</strain>
    </source>
</reference>
<reference evidence="1" key="1">
    <citation type="submission" date="2020-10" db="EMBL/GenBank/DDBJ databases">
        <authorList>
            <person name="Gilroy R."/>
        </authorList>
    </citation>
    <scope>NUCLEOTIDE SEQUENCE</scope>
    <source>
        <strain evidence="1">D3-1215</strain>
    </source>
</reference>
<dbReference type="GO" id="GO:0019867">
    <property type="term" value="C:outer membrane"/>
    <property type="evidence" value="ECO:0007669"/>
    <property type="project" value="InterPro"/>
</dbReference>
<evidence type="ECO:0000313" key="1">
    <source>
        <dbReference type="EMBL" id="MBO8446977.1"/>
    </source>
</evidence>
<dbReference type="Pfam" id="PF04390">
    <property type="entry name" value="LptE"/>
    <property type="match status" value="1"/>
</dbReference>
<name>A0A9D9EGQ4_9BACT</name>
<gene>
    <name evidence="1" type="ORF">IAC32_04435</name>
</gene>
<proteinExistence type="predicted"/>
<evidence type="ECO:0000313" key="2">
    <source>
        <dbReference type="Proteomes" id="UP000823637"/>
    </source>
</evidence>
<dbReference type="AlphaFoldDB" id="A0A9D9EGQ4"/>